<dbReference type="Pfam" id="PF06722">
    <property type="entry name" value="EryCIII-like_C"/>
    <property type="match status" value="1"/>
</dbReference>
<dbReference type="Gene3D" id="3.40.50.2000">
    <property type="entry name" value="Glycogen Phosphorylase B"/>
    <property type="match status" value="1"/>
</dbReference>
<evidence type="ECO:0000313" key="2">
    <source>
        <dbReference type="EMBL" id="KAF9778363.1"/>
    </source>
</evidence>
<organism evidence="2 3">
    <name type="scientific">Thelephora terrestris</name>
    <dbReference type="NCBI Taxonomy" id="56493"/>
    <lineage>
        <taxon>Eukaryota</taxon>
        <taxon>Fungi</taxon>
        <taxon>Dikarya</taxon>
        <taxon>Basidiomycota</taxon>
        <taxon>Agaricomycotina</taxon>
        <taxon>Agaricomycetes</taxon>
        <taxon>Thelephorales</taxon>
        <taxon>Thelephoraceae</taxon>
        <taxon>Thelephora</taxon>
    </lineage>
</organism>
<sequence>MARPRENGDDVHGCSLPLHRITSPSGHQWVPRCGRPRLRGSVFLAGRERFEGVIEELLANPKNQERFKMVDWIHADPAAVMNHPNVTESIHHGGANSYYEAARAGIPQIILAQWFDLYEMATRAEYRGLVYSETRKSHLASRLLSLALRSRGSSSQGGSQRGLGHERKRLGSCAGRLEGRGQPWIKYWRS</sequence>
<protein>
    <recommendedName>
        <fullName evidence="1">Erythromycin biosynthesis protein CIII-like C-terminal domain-containing protein</fullName>
    </recommendedName>
</protein>
<keyword evidence="3" id="KW-1185">Reference proteome</keyword>
<gene>
    <name evidence="2" type="ORF">BJ322DRAFT_495180</name>
</gene>
<feature type="domain" description="Erythromycin biosynthesis protein CIII-like C-terminal" evidence="1">
    <location>
        <begin position="83"/>
        <end position="130"/>
    </location>
</feature>
<reference evidence="2" key="1">
    <citation type="journal article" date="2020" name="Nat. Commun.">
        <title>Large-scale genome sequencing of mycorrhizal fungi provides insights into the early evolution of symbiotic traits.</title>
        <authorList>
            <person name="Miyauchi S."/>
            <person name="Kiss E."/>
            <person name="Kuo A."/>
            <person name="Drula E."/>
            <person name="Kohler A."/>
            <person name="Sanchez-Garcia M."/>
            <person name="Morin E."/>
            <person name="Andreopoulos B."/>
            <person name="Barry K.W."/>
            <person name="Bonito G."/>
            <person name="Buee M."/>
            <person name="Carver A."/>
            <person name="Chen C."/>
            <person name="Cichocki N."/>
            <person name="Clum A."/>
            <person name="Culley D."/>
            <person name="Crous P.W."/>
            <person name="Fauchery L."/>
            <person name="Girlanda M."/>
            <person name="Hayes R.D."/>
            <person name="Keri Z."/>
            <person name="LaButti K."/>
            <person name="Lipzen A."/>
            <person name="Lombard V."/>
            <person name="Magnuson J."/>
            <person name="Maillard F."/>
            <person name="Murat C."/>
            <person name="Nolan M."/>
            <person name="Ohm R.A."/>
            <person name="Pangilinan J."/>
            <person name="Pereira M.F."/>
            <person name="Perotto S."/>
            <person name="Peter M."/>
            <person name="Pfister S."/>
            <person name="Riley R."/>
            <person name="Sitrit Y."/>
            <person name="Stielow J.B."/>
            <person name="Szollosi G."/>
            <person name="Zifcakova L."/>
            <person name="Stursova M."/>
            <person name="Spatafora J.W."/>
            <person name="Tedersoo L."/>
            <person name="Vaario L.M."/>
            <person name="Yamada A."/>
            <person name="Yan M."/>
            <person name="Wang P."/>
            <person name="Xu J."/>
            <person name="Bruns T."/>
            <person name="Baldrian P."/>
            <person name="Vilgalys R."/>
            <person name="Dunand C."/>
            <person name="Henrissat B."/>
            <person name="Grigoriev I.V."/>
            <person name="Hibbett D."/>
            <person name="Nagy L.G."/>
            <person name="Martin F.M."/>
        </authorList>
    </citation>
    <scope>NUCLEOTIDE SEQUENCE</scope>
    <source>
        <strain evidence="2">UH-Tt-Lm1</strain>
    </source>
</reference>
<dbReference type="GO" id="GO:0016757">
    <property type="term" value="F:glycosyltransferase activity"/>
    <property type="evidence" value="ECO:0007669"/>
    <property type="project" value="UniProtKB-ARBA"/>
</dbReference>
<evidence type="ECO:0000313" key="3">
    <source>
        <dbReference type="Proteomes" id="UP000736335"/>
    </source>
</evidence>
<proteinExistence type="predicted"/>
<dbReference type="InterPro" id="IPR010610">
    <property type="entry name" value="EryCIII-like_C"/>
</dbReference>
<reference evidence="2" key="2">
    <citation type="submission" date="2020-11" db="EMBL/GenBank/DDBJ databases">
        <authorList>
            <consortium name="DOE Joint Genome Institute"/>
            <person name="Kuo A."/>
            <person name="Miyauchi S."/>
            <person name="Kiss E."/>
            <person name="Drula E."/>
            <person name="Kohler A."/>
            <person name="Sanchez-Garcia M."/>
            <person name="Andreopoulos B."/>
            <person name="Barry K.W."/>
            <person name="Bonito G."/>
            <person name="Buee M."/>
            <person name="Carver A."/>
            <person name="Chen C."/>
            <person name="Cichocki N."/>
            <person name="Clum A."/>
            <person name="Culley D."/>
            <person name="Crous P.W."/>
            <person name="Fauchery L."/>
            <person name="Girlanda M."/>
            <person name="Hayes R."/>
            <person name="Keri Z."/>
            <person name="Labutti K."/>
            <person name="Lipzen A."/>
            <person name="Lombard V."/>
            <person name="Magnuson J."/>
            <person name="Maillard F."/>
            <person name="Morin E."/>
            <person name="Murat C."/>
            <person name="Nolan M."/>
            <person name="Ohm R."/>
            <person name="Pangilinan J."/>
            <person name="Pereira M."/>
            <person name="Perotto S."/>
            <person name="Peter M."/>
            <person name="Riley R."/>
            <person name="Sitrit Y."/>
            <person name="Stielow B."/>
            <person name="Szollosi G."/>
            <person name="Zifcakova L."/>
            <person name="Stursova M."/>
            <person name="Spatafora J.W."/>
            <person name="Tedersoo L."/>
            <person name="Vaario L.-M."/>
            <person name="Yamada A."/>
            <person name="Yan M."/>
            <person name="Wang P."/>
            <person name="Xu J."/>
            <person name="Bruns T."/>
            <person name="Baldrian P."/>
            <person name="Vilgalys R."/>
            <person name="Henrissat B."/>
            <person name="Grigoriev I.V."/>
            <person name="Hibbett D."/>
            <person name="Nagy L.G."/>
            <person name="Martin F.M."/>
        </authorList>
    </citation>
    <scope>NUCLEOTIDE SEQUENCE</scope>
    <source>
        <strain evidence="2">UH-Tt-Lm1</strain>
    </source>
</reference>
<evidence type="ECO:0000259" key="1">
    <source>
        <dbReference type="Pfam" id="PF06722"/>
    </source>
</evidence>
<dbReference type="SUPFAM" id="SSF53756">
    <property type="entry name" value="UDP-Glycosyltransferase/glycogen phosphorylase"/>
    <property type="match status" value="1"/>
</dbReference>
<comment type="caution">
    <text evidence="2">The sequence shown here is derived from an EMBL/GenBank/DDBJ whole genome shotgun (WGS) entry which is preliminary data.</text>
</comment>
<dbReference type="AlphaFoldDB" id="A0A9P6H4J3"/>
<dbReference type="EMBL" id="WIUZ02000023">
    <property type="protein sequence ID" value="KAF9778363.1"/>
    <property type="molecule type" value="Genomic_DNA"/>
</dbReference>
<name>A0A9P6H4J3_9AGAM</name>
<dbReference type="OrthoDB" id="5835829at2759"/>
<accession>A0A9P6H4J3</accession>
<dbReference type="Proteomes" id="UP000736335">
    <property type="component" value="Unassembled WGS sequence"/>
</dbReference>